<evidence type="ECO:0000313" key="1">
    <source>
        <dbReference type="EMBL" id="GAF87158.1"/>
    </source>
</evidence>
<proteinExistence type="predicted"/>
<reference evidence="1" key="1">
    <citation type="journal article" date="2014" name="Front. Microbiol.">
        <title>High frequency of phylogenetically diverse reductive dehalogenase-homologous genes in deep subseafloor sedimentary metagenomes.</title>
        <authorList>
            <person name="Kawai M."/>
            <person name="Futagami T."/>
            <person name="Toyoda A."/>
            <person name="Takaki Y."/>
            <person name="Nishi S."/>
            <person name="Hori S."/>
            <person name="Arai W."/>
            <person name="Tsubouchi T."/>
            <person name="Morono Y."/>
            <person name="Uchiyama I."/>
            <person name="Ito T."/>
            <person name="Fujiyama A."/>
            <person name="Inagaki F."/>
            <person name="Takami H."/>
        </authorList>
    </citation>
    <scope>NUCLEOTIDE SEQUENCE</scope>
    <source>
        <strain evidence="1">Expedition CK06-06</strain>
    </source>
</reference>
<sequence>RPEFALLSYLTRVGSEGFVERTKEQLGIRAKGREVRGMEGQFELREPEATYHSHFEVKKADIGSENTYFWNDYPVILER</sequence>
<name>X0T123_9ZZZZ</name>
<accession>X0T123</accession>
<dbReference type="EMBL" id="BARS01013790">
    <property type="protein sequence ID" value="GAF87158.1"/>
    <property type="molecule type" value="Genomic_DNA"/>
</dbReference>
<dbReference type="AlphaFoldDB" id="X0T123"/>
<organism evidence="1">
    <name type="scientific">marine sediment metagenome</name>
    <dbReference type="NCBI Taxonomy" id="412755"/>
    <lineage>
        <taxon>unclassified sequences</taxon>
        <taxon>metagenomes</taxon>
        <taxon>ecological metagenomes</taxon>
    </lineage>
</organism>
<feature type="non-terminal residue" evidence="1">
    <location>
        <position position="1"/>
    </location>
</feature>
<comment type="caution">
    <text evidence="1">The sequence shown here is derived from an EMBL/GenBank/DDBJ whole genome shotgun (WGS) entry which is preliminary data.</text>
</comment>
<protein>
    <submittedName>
        <fullName evidence="1">Uncharacterized protein</fullName>
    </submittedName>
</protein>
<gene>
    <name evidence="1" type="ORF">S01H1_23707</name>
</gene>